<dbReference type="Gene3D" id="2.40.50.100">
    <property type="match status" value="1"/>
</dbReference>
<dbReference type="GO" id="GO:0015562">
    <property type="term" value="F:efflux transmembrane transporter activity"/>
    <property type="evidence" value="ECO:0007669"/>
    <property type="project" value="TreeGrafter"/>
</dbReference>
<dbReference type="Gene3D" id="1.10.287.470">
    <property type="entry name" value="Helix hairpin bin"/>
    <property type="match status" value="1"/>
</dbReference>
<evidence type="ECO:0000313" key="8">
    <source>
        <dbReference type="Proteomes" id="UP000007113"/>
    </source>
</evidence>
<keyword evidence="8" id="KW-1185">Reference proteome</keyword>
<feature type="domain" description="CusB-like beta-barrel" evidence="4">
    <location>
        <begin position="253"/>
        <end position="322"/>
    </location>
</feature>
<dbReference type="eggNOG" id="COG0845">
    <property type="taxonomic scope" value="Bacteria"/>
</dbReference>
<evidence type="ECO:0000259" key="6">
    <source>
        <dbReference type="Pfam" id="PF25973"/>
    </source>
</evidence>
<dbReference type="InterPro" id="IPR006143">
    <property type="entry name" value="RND_pump_MFP"/>
</dbReference>
<evidence type="ECO:0000256" key="3">
    <source>
        <dbReference type="SAM" id="MobiDB-lite"/>
    </source>
</evidence>
<dbReference type="GO" id="GO:1990281">
    <property type="term" value="C:efflux pump complex"/>
    <property type="evidence" value="ECO:0007669"/>
    <property type="project" value="TreeGrafter"/>
</dbReference>
<comment type="similarity">
    <text evidence="2">Belongs to the membrane fusion protein (MFP) (TC 8.A.1) family.</text>
</comment>
<dbReference type="RefSeq" id="WP_014266199.1">
    <property type="nucleotide sequence ID" value="NC_016631.1"/>
</dbReference>
<sequence precursor="true">MRSRRLLVAAGCCLAVVLLLLYLLHAHHPSDATGDAPASPPTVSVATAHAGFIANQLTVAGVFQPFQEIDVHGKVSGYIRHIYVDIGDRVRQGQTLAVLEVPELQAEVAGAQAGITQTQQNILRLQNEVAREEAGYAAVHANYVRLKQASDQQPGLVAAQELDDALAKDRSAASQVDAAKSAVAAAHGQLGVSRAENLRVSSLEQYATITAPYSGVITMRYADTGALIPAGTAEGLNQAVVRLAQSDVLRLRMPVPERDVPFVHVGSVVAVHVQATGQQFPGTVVRFTRDVSNATRTMMTEVDVNNPTLTLTPGMYADVTFNLEQKDNALLIPASAVVQGDQPSVMLVDSSNRVEKRPVVLGIAGSNSQEVTSGLQAGDRVVIGGLSALQPGQQVTPQAAKNDLANYQKENQKGDR</sequence>
<dbReference type="HOGENOM" id="CLU_018816_1_2_0"/>
<proteinExistence type="inferred from homology"/>
<dbReference type="EMBL" id="CP003130">
    <property type="protein sequence ID" value="AEU37322.1"/>
    <property type="molecule type" value="Genomic_DNA"/>
</dbReference>
<comment type="subcellular location">
    <subcellularLocation>
        <location evidence="1">Cell envelope</location>
    </subcellularLocation>
</comment>
<dbReference type="SUPFAM" id="SSF111369">
    <property type="entry name" value="HlyD-like secretion proteins"/>
    <property type="match status" value="1"/>
</dbReference>
<name>G8NRG4_GRAMM</name>
<dbReference type="GO" id="GO:0030313">
    <property type="term" value="C:cell envelope"/>
    <property type="evidence" value="ECO:0007669"/>
    <property type="project" value="UniProtKB-SubCell"/>
</dbReference>
<gene>
    <name evidence="7" type="ordered locus">AciX8_3019</name>
</gene>
<dbReference type="InterPro" id="IPR058792">
    <property type="entry name" value="Beta-barrel_RND_2"/>
</dbReference>
<dbReference type="AlphaFoldDB" id="G8NRG4"/>
<accession>G8NRG4</accession>
<evidence type="ECO:0000259" key="5">
    <source>
        <dbReference type="Pfam" id="PF25967"/>
    </source>
</evidence>
<dbReference type="Gene3D" id="2.40.30.170">
    <property type="match status" value="1"/>
</dbReference>
<dbReference type="PANTHER" id="PTHR30469">
    <property type="entry name" value="MULTIDRUG RESISTANCE PROTEIN MDTA"/>
    <property type="match status" value="1"/>
</dbReference>
<dbReference type="OrthoDB" id="7422354at2"/>
<dbReference type="Pfam" id="PF25967">
    <property type="entry name" value="RND-MFP_C"/>
    <property type="match status" value="1"/>
</dbReference>
<dbReference type="NCBIfam" id="TIGR01730">
    <property type="entry name" value="RND_mfp"/>
    <property type="match status" value="1"/>
</dbReference>
<dbReference type="Pfam" id="PF25973">
    <property type="entry name" value="BSH_CzcB"/>
    <property type="match status" value="1"/>
</dbReference>
<dbReference type="KEGG" id="gma:AciX8_3019"/>
<dbReference type="FunFam" id="2.40.420.20:FF:000001">
    <property type="entry name" value="Efflux RND transporter periplasmic adaptor subunit"/>
    <property type="match status" value="1"/>
</dbReference>
<dbReference type="STRING" id="682795.AciX8_3019"/>
<evidence type="ECO:0000256" key="1">
    <source>
        <dbReference type="ARBA" id="ARBA00004196"/>
    </source>
</evidence>
<evidence type="ECO:0000259" key="4">
    <source>
        <dbReference type="Pfam" id="PF25954"/>
    </source>
</evidence>
<reference evidence="7 8" key="1">
    <citation type="submission" date="2011-11" db="EMBL/GenBank/DDBJ databases">
        <title>Complete sequence of Granulicella mallensis MP5ACTX8.</title>
        <authorList>
            <consortium name="US DOE Joint Genome Institute"/>
            <person name="Lucas S."/>
            <person name="Copeland A."/>
            <person name="Lapidus A."/>
            <person name="Cheng J.-F."/>
            <person name="Goodwin L."/>
            <person name="Pitluck S."/>
            <person name="Peters L."/>
            <person name="Lu M."/>
            <person name="Detter J.C."/>
            <person name="Han C."/>
            <person name="Tapia R."/>
            <person name="Land M."/>
            <person name="Hauser L."/>
            <person name="Kyrpides N."/>
            <person name="Ivanova N."/>
            <person name="Mikhailova N."/>
            <person name="Pagani I."/>
            <person name="Rawat S."/>
            <person name="Mannisto M."/>
            <person name="Haggblom M."/>
            <person name="Woyke T."/>
        </authorList>
    </citation>
    <scope>NUCLEOTIDE SEQUENCE [LARGE SCALE GENOMIC DNA]</scope>
    <source>
        <strain evidence="8">ATCC BAA-1857 / DSM 23137 / MP5ACTX8</strain>
    </source>
</reference>
<evidence type="ECO:0000256" key="2">
    <source>
        <dbReference type="ARBA" id="ARBA00009477"/>
    </source>
</evidence>
<dbReference type="InterPro" id="IPR058627">
    <property type="entry name" value="MdtA-like_C"/>
</dbReference>
<organism evidence="7 8">
    <name type="scientific">Granulicella mallensis (strain ATCC BAA-1857 / DSM 23137 / MP5ACTX8)</name>
    <dbReference type="NCBI Taxonomy" id="682795"/>
    <lineage>
        <taxon>Bacteria</taxon>
        <taxon>Pseudomonadati</taxon>
        <taxon>Acidobacteriota</taxon>
        <taxon>Terriglobia</taxon>
        <taxon>Terriglobales</taxon>
        <taxon>Acidobacteriaceae</taxon>
        <taxon>Granulicella</taxon>
    </lineage>
</organism>
<dbReference type="Proteomes" id="UP000007113">
    <property type="component" value="Chromosome"/>
</dbReference>
<dbReference type="Pfam" id="PF25954">
    <property type="entry name" value="Beta-barrel_RND_2"/>
    <property type="match status" value="1"/>
</dbReference>
<protein>
    <submittedName>
        <fullName evidence="7">Efflux transporter, RND family, MFP subunit</fullName>
    </submittedName>
</protein>
<feature type="region of interest" description="Disordered" evidence="3">
    <location>
        <begin position="394"/>
        <end position="416"/>
    </location>
</feature>
<feature type="domain" description="Multidrug resistance protein MdtA-like C-terminal permuted SH3" evidence="5">
    <location>
        <begin position="328"/>
        <end position="386"/>
    </location>
</feature>
<dbReference type="Gene3D" id="2.40.420.20">
    <property type="match status" value="1"/>
</dbReference>
<feature type="domain" description="CzcB-like barrel-sandwich hybrid" evidence="6">
    <location>
        <begin position="70"/>
        <end position="229"/>
    </location>
</feature>
<dbReference type="PANTHER" id="PTHR30469:SF37">
    <property type="entry name" value="RAGD PROTEIN"/>
    <property type="match status" value="1"/>
</dbReference>
<dbReference type="InterPro" id="IPR058647">
    <property type="entry name" value="BSH_CzcB-like"/>
</dbReference>
<evidence type="ECO:0000313" key="7">
    <source>
        <dbReference type="EMBL" id="AEU37322.1"/>
    </source>
</evidence>